<sequence length="234" mass="25037">MTSKANRLPFSVAFIWILFAFGKGSLLSTFNTQEGCNATLLCNQSGNVTWLNSTGQKIEDPRFTTLAFGYFSTLLISVVSKNDEGNIICIGQERNITINLGVVVCSDTRDTQSCSNQVQNRPESCNDDFMIRNCKKSCGLCPECLETVLPTLPSPTGSKQTNIISRTYISTKPTSGSVSESLTPGVNSGTSTSTRPTTGSVAESSGASLSSGFQTLFALFFGLFSSSPILSKLK</sequence>
<feature type="compositionally biased region" description="Polar residues" evidence="3">
    <location>
        <begin position="171"/>
        <end position="187"/>
    </location>
</feature>
<feature type="compositionally biased region" description="Low complexity" evidence="3">
    <location>
        <begin position="188"/>
        <end position="204"/>
    </location>
</feature>
<accession>A0ABN8RD47</accession>
<keyword evidence="7" id="KW-1185">Reference proteome</keyword>
<evidence type="ECO:0000256" key="2">
    <source>
        <dbReference type="PROSITE-ProRule" id="PRU01005"/>
    </source>
</evidence>
<feature type="disulfide bond" evidence="2">
    <location>
        <begin position="125"/>
        <end position="138"/>
    </location>
</feature>
<organism evidence="6 7">
    <name type="scientific">Porites lobata</name>
    <dbReference type="NCBI Taxonomy" id="104759"/>
    <lineage>
        <taxon>Eukaryota</taxon>
        <taxon>Metazoa</taxon>
        <taxon>Cnidaria</taxon>
        <taxon>Anthozoa</taxon>
        <taxon>Hexacorallia</taxon>
        <taxon>Scleractinia</taxon>
        <taxon>Fungiina</taxon>
        <taxon>Poritidae</taxon>
        <taxon>Porites</taxon>
    </lineage>
</organism>
<evidence type="ECO:0000313" key="6">
    <source>
        <dbReference type="EMBL" id="CAH3175824.1"/>
    </source>
</evidence>
<keyword evidence="1" id="KW-0800">Toxin</keyword>
<evidence type="ECO:0000256" key="4">
    <source>
        <dbReference type="SAM" id="SignalP"/>
    </source>
</evidence>
<evidence type="ECO:0000313" key="7">
    <source>
        <dbReference type="Proteomes" id="UP001159405"/>
    </source>
</evidence>
<dbReference type="InterPro" id="IPR036179">
    <property type="entry name" value="Ig-like_dom_sf"/>
</dbReference>
<dbReference type="Gene3D" id="2.60.40.10">
    <property type="entry name" value="Immunoglobulins"/>
    <property type="match status" value="1"/>
</dbReference>
<dbReference type="EMBL" id="CALNXK010000205">
    <property type="protein sequence ID" value="CAH3175824.1"/>
    <property type="molecule type" value="Genomic_DNA"/>
</dbReference>
<feature type="chain" id="PRO_5045390944" description="ShKT domain-containing protein" evidence="4">
    <location>
        <begin position="25"/>
        <end position="234"/>
    </location>
</feature>
<feature type="signal peptide" evidence="4">
    <location>
        <begin position="1"/>
        <end position="24"/>
    </location>
</feature>
<evidence type="ECO:0000259" key="5">
    <source>
        <dbReference type="PROSITE" id="PS51670"/>
    </source>
</evidence>
<evidence type="ECO:0000256" key="1">
    <source>
        <dbReference type="ARBA" id="ARBA00022656"/>
    </source>
</evidence>
<protein>
    <recommendedName>
        <fullName evidence="5">ShKT domain-containing protein</fullName>
    </recommendedName>
</protein>
<feature type="region of interest" description="Disordered" evidence="3">
    <location>
        <begin position="171"/>
        <end position="204"/>
    </location>
</feature>
<dbReference type="InterPro" id="IPR003582">
    <property type="entry name" value="ShKT_dom"/>
</dbReference>
<dbReference type="InterPro" id="IPR013783">
    <property type="entry name" value="Ig-like_fold"/>
</dbReference>
<gene>
    <name evidence="6" type="ORF">PLOB_00017309</name>
</gene>
<name>A0ABN8RD47_9CNID</name>
<comment type="caution">
    <text evidence="2">Lacks conserved residue(s) required for the propagation of feature annotation.</text>
</comment>
<feature type="domain" description="ShKT" evidence="5">
    <location>
        <begin position="105"/>
        <end position="141"/>
    </location>
</feature>
<keyword evidence="4" id="KW-0732">Signal</keyword>
<keyword evidence="2" id="KW-1015">Disulfide bond</keyword>
<evidence type="ECO:0000256" key="3">
    <source>
        <dbReference type="SAM" id="MobiDB-lite"/>
    </source>
</evidence>
<dbReference type="SUPFAM" id="SSF48726">
    <property type="entry name" value="Immunoglobulin"/>
    <property type="match status" value="1"/>
</dbReference>
<comment type="caution">
    <text evidence="6">The sequence shown here is derived from an EMBL/GenBank/DDBJ whole genome shotgun (WGS) entry which is preliminary data.</text>
</comment>
<reference evidence="6 7" key="1">
    <citation type="submission" date="2022-05" db="EMBL/GenBank/DDBJ databases">
        <authorList>
            <consortium name="Genoscope - CEA"/>
            <person name="William W."/>
        </authorList>
    </citation>
    <scope>NUCLEOTIDE SEQUENCE [LARGE SCALE GENOMIC DNA]</scope>
</reference>
<dbReference type="PROSITE" id="PS51670">
    <property type="entry name" value="SHKT"/>
    <property type="match status" value="1"/>
</dbReference>
<dbReference type="Proteomes" id="UP001159405">
    <property type="component" value="Unassembled WGS sequence"/>
</dbReference>
<proteinExistence type="predicted"/>